<dbReference type="Proteomes" id="UP000242515">
    <property type="component" value="Unassembled WGS sequence"/>
</dbReference>
<sequence length="139" mass="15053">MQTIWKKTIDLDALNDMGKNCLIEHLGIVFTALHPTHLEAEMPVDSRTCQPFGLLHGGASVVLAESMGSMAGWLTCREEQNVVGIEVNASHHRAVASGKVTAVCQPLHLGGQIQVWQIEIKNLRGKLCCSARLTVTVLG</sequence>
<dbReference type="STRING" id="988801.SAMN05216522_101100"/>
<protein>
    <submittedName>
        <fullName evidence="4">1,4-dihydroxy-2-naphthoyl-CoA hydrolase</fullName>
    </submittedName>
</protein>
<organism evidence="4 5">
    <name type="scientific">Rosenbergiella nectarea</name>
    <dbReference type="NCBI Taxonomy" id="988801"/>
    <lineage>
        <taxon>Bacteria</taxon>
        <taxon>Pseudomonadati</taxon>
        <taxon>Pseudomonadota</taxon>
        <taxon>Gammaproteobacteria</taxon>
        <taxon>Enterobacterales</taxon>
        <taxon>Erwiniaceae</taxon>
        <taxon>Rosenbergiella</taxon>
    </lineage>
</organism>
<dbReference type="GO" id="GO:0005829">
    <property type="term" value="C:cytosol"/>
    <property type="evidence" value="ECO:0007669"/>
    <property type="project" value="TreeGrafter"/>
</dbReference>
<dbReference type="RefSeq" id="WP_092671191.1">
    <property type="nucleotide sequence ID" value="NZ_FOGC01000001.1"/>
</dbReference>
<evidence type="ECO:0000313" key="5">
    <source>
        <dbReference type="Proteomes" id="UP000242515"/>
    </source>
</evidence>
<dbReference type="CDD" id="cd03443">
    <property type="entry name" value="PaaI_thioesterase"/>
    <property type="match status" value="1"/>
</dbReference>
<dbReference type="OrthoDB" id="9798208at2"/>
<reference evidence="5" key="1">
    <citation type="submission" date="2016-10" db="EMBL/GenBank/DDBJ databases">
        <authorList>
            <person name="Varghese N."/>
            <person name="Submissions S."/>
        </authorList>
    </citation>
    <scope>NUCLEOTIDE SEQUENCE [LARGE SCALE GENOMIC DNA]</scope>
    <source>
        <strain evidence="5">8N4</strain>
    </source>
</reference>
<comment type="similarity">
    <text evidence="1">Belongs to the thioesterase PaaI family.</text>
</comment>
<dbReference type="PANTHER" id="PTHR43240:SF5">
    <property type="entry name" value="1,4-DIHYDROXY-2-NAPHTHOYL-COA THIOESTERASE 1"/>
    <property type="match status" value="1"/>
</dbReference>
<name>A0A1H9D3D9_9GAMM</name>
<evidence type="ECO:0000256" key="2">
    <source>
        <dbReference type="ARBA" id="ARBA00022801"/>
    </source>
</evidence>
<keyword evidence="2 4" id="KW-0378">Hydrolase</keyword>
<dbReference type="AlphaFoldDB" id="A0A1H9D3D9"/>
<keyword evidence="5" id="KW-1185">Reference proteome</keyword>
<dbReference type="InterPro" id="IPR006683">
    <property type="entry name" value="Thioestr_dom"/>
</dbReference>
<accession>A0A1H9D3D9</accession>
<feature type="domain" description="Thioesterase" evidence="3">
    <location>
        <begin position="52"/>
        <end position="129"/>
    </location>
</feature>
<dbReference type="GO" id="GO:0061522">
    <property type="term" value="F:1,4-dihydroxy-2-naphthoyl-CoA thioesterase activity"/>
    <property type="evidence" value="ECO:0007669"/>
    <property type="project" value="TreeGrafter"/>
</dbReference>
<dbReference type="PANTHER" id="PTHR43240">
    <property type="entry name" value="1,4-DIHYDROXY-2-NAPHTHOYL-COA THIOESTERASE 1"/>
    <property type="match status" value="1"/>
</dbReference>
<dbReference type="NCBIfam" id="TIGR00369">
    <property type="entry name" value="unchar_dom_1"/>
    <property type="match status" value="1"/>
</dbReference>
<dbReference type="InterPro" id="IPR003736">
    <property type="entry name" value="PAAI_dom"/>
</dbReference>
<evidence type="ECO:0000256" key="1">
    <source>
        <dbReference type="ARBA" id="ARBA00008324"/>
    </source>
</evidence>
<dbReference type="Gene3D" id="3.10.129.10">
    <property type="entry name" value="Hotdog Thioesterase"/>
    <property type="match status" value="1"/>
</dbReference>
<dbReference type="Pfam" id="PF03061">
    <property type="entry name" value="4HBT"/>
    <property type="match status" value="1"/>
</dbReference>
<evidence type="ECO:0000259" key="3">
    <source>
        <dbReference type="Pfam" id="PF03061"/>
    </source>
</evidence>
<dbReference type="SUPFAM" id="SSF54637">
    <property type="entry name" value="Thioesterase/thiol ester dehydrase-isomerase"/>
    <property type="match status" value="1"/>
</dbReference>
<proteinExistence type="inferred from homology"/>
<dbReference type="InterPro" id="IPR029069">
    <property type="entry name" value="HotDog_dom_sf"/>
</dbReference>
<gene>
    <name evidence="4" type="ORF">SAMN05216522_101100</name>
</gene>
<evidence type="ECO:0000313" key="4">
    <source>
        <dbReference type="EMBL" id="SEQ07353.1"/>
    </source>
</evidence>
<dbReference type="EMBL" id="FOGC01000001">
    <property type="protein sequence ID" value="SEQ07353.1"/>
    <property type="molecule type" value="Genomic_DNA"/>
</dbReference>